<reference evidence="2 3" key="1">
    <citation type="submission" date="2016-12" db="EMBL/GenBank/DDBJ databases">
        <title>Comparative genomics of four Isosphaeraceae planctomycetes: a common pool of plasmids and glycoside hydrolase genes.</title>
        <authorList>
            <person name="Ivanova A."/>
        </authorList>
    </citation>
    <scope>NUCLEOTIDE SEQUENCE [LARGE SCALE GENOMIC DNA]</scope>
    <source>
        <strain evidence="2 3">PX4</strain>
        <plasmid evidence="3">palbo1</plasmid>
    </source>
</reference>
<feature type="transmembrane region" description="Helical" evidence="1">
    <location>
        <begin position="101"/>
        <end position="127"/>
    </location>
</feature>
<evidence type="ECO:0000313" key="3">
    <source>
        <dbReference type="Proteomes" id="UP000186309"/>
    </source>
</evidence>
<evidence type="ECO:0000313" key="2">
    <source>
        <dbReference type="EMBL" id="APW64260.1"/>
    </source>
</evidence>
<dbReference type="InterPro" id="IPR021776">
    <property type="entry name" value="ActD"/>
</dbReference>
<dbReference type="AlphaFoldDB" id="A0A1U7CZ78"/>
<dbReference type="RefSeq" id="WP_076351710.1">
    <property type="nucleotide sequence ID" value="NZ_CP019083.1"/>
</dbReference>
<keyword evidence="1" id="KW-1133">Transmembrane helix</keyword>
<organism evidence="2 3">
    <name type="scientific">Paludisphaera borealis</name>
    <dbReference type="NCBI Taxonomy" id="1387353"/>
    <lineage>
        <taxon>Bacteria</taxon>
        <taxon>Pseudomonadati</taxon>
        <taxon>Planctomycetota</taxon>
        <taxon>Planctomycetia</taxon>
        <taxon>Isosphaerales</taxon>
        <taxon>Isosphaeraceae</taxon>
        <taxon>Paludisphaera</taxon>
    </lineage>
</organism>
<protein>
    <recommendedName>
        <fullName evidence="4">DUF3341 domain-containing protein</fullName>
    </recommendedName>
</protein>
<dbReference type="Proteomes" id="UP000186309">
    <property type="component" value="Plasmid PALBO1"/>
</dbReference>
<keyword evidence="3" id="KW-1185">Reference proteome</keyword>
<dbReference type="PANTHER" id="PTHR40394">
    <property type="entry name" value="LIPOPROTEIN-RELATED"/>
    <property type="match status" value="1"/>
</dbReference>
<dbReference type="Pfam" id="PF11821">
    <property type="entry name" value="ActD"/>
    <property type="match status" value="1"/>
</dbReference>
<evidence type="ECO:0008006" key="4">
    <source>
        <dbReference type="Google" id="ProtNLM"/>
    </source>
</evidence>
<keyword evidence="2" id="KW-0614">Plasmid</keyword>
<gene>
    <name evidence="2" type="ORF">BSF38_10043</name>
</gene>
<name>A0A1U7CZ78_9BACT</name>
<sequence length="184" mass="20685">MSGERSSDNHDVYGLMAEFDSPKRLIEVTQSAYDRGFRLMEAYTPFPVEGLDLALGYYRNKVPLTVFAGAVLGGLSGFLLQCWSAMYYYPHNIAGKPLYSWPAFIPITFETTILGGAFAAVFGMLYYNGLPRLYHPVFNVPEFVLASDDRFFLCIQSRDPLFDPKETLGFLETCGPRVISVVPY</sequence>
<keyword evidence="1" id="KW-0812">Transmembrane</keyword>
<keyword evidence="1" id="KW-0472">Membrane</keyword>
<feature type="transmembrane region" description="Helical" evidence="1">
    <location>
        <begin position="64"/>
        <end position="89"/>
    </location>
</feature>
<dbReference type="EMBL" id="CP019083">
    <property type="protein sequence ID" value="APW64260.1"/>
    <property type="molecule type" value="Genomic_DNA"/>
</dbReference>
<dbReference type="PANTHER" id="PTHR40394:SF2">
    <property type="entry name" value="QUINOL:CYTOCHROME C OXIDOREDUCTASE MEMBRANE PROTEIN"/>
    <property type="match status" value="1"/>
</dbReference>
<accession>A0A1U7CZ78</accession>
<proteinExistence type="predicted"/>
<dbReference type="KEGG" id="pbor:BSF38_10043"/>
<geneLocation type="plasmid" evidence="3">
    <name>palbo1</name>
</geneLocation>
<evidence type="ECO:0000256" key="1">
    <source>
        <dbReference type="SAM" id="Phobius"/>
    </source>
</evidence>